<evidence type="ECO:0000313" key="3">
    <source>
        <dbReference type="Proteomes" id="UP000075737"/>
    </source>
</evidence>
<dbReference type="InterPro" id="IPR036890">
    <property type="entry name" value="HATPase_C_sf"/>
</dbReference>
<dbReference type="Proteomes" id="UP000075737">
    <property type="component" value="Unassembled WGS sequence"/>
</dbReference>
<dbReference type="Gene3D" id="3.40.1390.20">
    <property type="entry name" value="HprK N-terminal domain-like"/>
    <property type="match status" value="1"/>
</dbReference>
<protein>
    <submittedName>
        <fullName evidence="2">Serine/threonine-protein kinase RsbT</fullName>
        <ecNumber evidence="2">2.7.11.1</ecNumber>
    </submittedName>
</protein>
<dbReference type="InterPro" id="IPR003594">
    <property type="entry name" value="HATPase_dom"/>
</dbReference>
<sequence length="270" mass="30092">MKLEEIKNILKAEILLGENLDLEIENACGAELISDILSDNKKNAVLLTGLTHNQIVKTAFMSDFKAIIFVRGKMPGREVIDLAREYGLILLRTLYPLYESCGLLFEAGLKGDIKNKYEFKEAEEKDLARAMELSYDVLGGDFNTAGRATEQAKKIFRQIGIDPSILRRVSIAAYEAEMNIVIHAYKGKITFNLTPKFIEIIAEDEGPGIPDIDLAMQEGYSTAPAYIREMGFGAGMGLPNMKKFSDKFEITSVVGKGTKVRMIIYLQNYG</sequence>
<dbReference type="SUPFAM" id="SSF55874">
    <property type="entry name" value="ATPase domain of HSP90 chaperone/DNA topoisomerase II/histidine kinase"/>
    <property type="match status" value="1"/>
</dbReference>
<keyword evidence="3" id="KW-1185">Reference proteome</keyword>
<dbReference type="GO" id="GO:0004674">
    <property type="term" value="F:protein serine/threonine kinase activity"/>
    <property type="evidence" value="ECO:0007669"/>
    <property type="project" value="UniProtKB-EC"/>
</dbReference>
<dbReference type="STRING" id="520767.ATZ99_18610"/>
<dbReference type="EMBL" id="LOHZ01000040">
    <property type="protein sequence ID" value="KYO64803.1"/>
    <property type="molecule type" value="Genomic_DNA"/>
</dbReference>
<keyword evidence="2" id="KW-0808">Transferase</keyword>
<name>A0A161PTG1_9FIRM</name>
<dbReference type="Pfam" id="PF13581">
    <property type="entry name" value="HATPase_c_2"/>
    <property type="match status" value="1"/>
</dbReference>
<dbReference type="AlphaFoldDB" id="A0A161PTG1"/>
<proteinExistence type="predicted"/>
<comment type="caution">
    <text evidence="2">The sequence shown here is derived from an EMBL/GenBank/DDBJ whole genome shotgun (WGS) entry which is preliminary data.</text>
</comment>
<dbReference type="RefSeq" id="WP_068748967.1">
    <property type="nucleotide sequence ID" value="NZ_LOHZ01000040.1"/>
</dbReference>
<dbReference type="EC" id="2.7.11.1" evidence="2"/>
<dbReference type="OrthoDB" id="9797578at2"/>
<gene>
    <name evidence="2" type="primary">rsbT</name>
    <name evidence="2" type="ORF">ATZ99_18610</name>
</gene>
<dbReference type="InterPro" id="IPR028979">
    <property type="entry name" value="Ser_kin/Pase_Hpr-like_N_sf"/>
</dbReference>
<dbReference type="Gene3D" id="3.30.565.10">
    <property type="entry name" value="Histidine kinase-like ATPase, C-terminal domain"/>
    <property type="match status" value="1"/>
</dbReference>
<keyword evidence="2" id="KW-0418">Kinase</keyword>
<organism evidence="2 3">
    <name type="scientific">Thermovenabulum gondwanense</name>
    <dbReference type="NCBI Taxonomy" id="520767"/>
    <lineage>
        <taxon>Bacteria</taxon>
        <taxon>Bacillati</taxon>
        <taxon>Bacillota</taxon>
        <taxon>Clostridia</taxon>
        <taxon>Thermosediminibacterales</taxon>
        <taxon>Thermosediminibacteraceae</taxon>
        <taxon>Thermovenabulum</taxon>
    </lineage>
</organism>
<dbReference type="SUPFAM" id="SSF75138">
    <property type="entry name" value="HprK N-terminal domain-like"/>
    <property type="match status" value="1"/>
</dbReference>
<evidence type="ECO:0000313" key="2">
    <source>
        <dbReference type="EMBL" id="KYO64803.1"/>
    </source>
</evidence>
<evidence type="ECO:0000259" key="1">
    <source>
        <dbReference type="Pfam" id="PF13581"/>
    </source>
</evidence>
<accession>A0A161PTG1</accession>
<reference evidence="2 3" key="1">
    <citation type="submission" date="2015-12" db="EMBL/GenBank/DDBJ databases">
        <title>Draft genome of Thermovenabulum gondwanense isolated from a red thermophilic microbial mat colonisisng an outflow channel of a bore well.</title>
        <authorList>
            <person name="Patel B.K."/>
        </authorList>
    </citation>
    <scope>NUCLEOTIDE SEQUENCE [LARGE SCALE GENOMIC DNA]</scope>
    <source>
        <strain evidence="2 3">R270</strain>
    </source>
</reference>
<feature type="domain" description="Histidine kinase/HSP90-like ATPase" evidence="1">
    <location>
        <begin position="147"/>
        <end position="263"/>
    </location>
</feature>
<dbReference type="PATRIC" id="fig|520767.4.peg.1984"/>